<dbReference type="AlphaFoldDB" id="A0AAV7ZDS7"/>
<evidence type="ECO:0000313" key="2">
    <source>
        <dbReference type="Proteomes" id="UP001146793"/>
    </source>
</evidence>
<name>A0AAV7ZDS7_9EUKA</name>
<comment type="caution">
    <text evidence="1">The sequence shown here is derived from an EMBL/GenBank/DDBJ whole genome shotgun (WGS) entry which is preliminary data.</text>
</comment>
<proteinExistence type="predicted"/>
<accession>A0AAV7ZDS7</accession>
<sequence>MFRSLKTTRKLNFSSVANTLKKKLMINSNVIKELNKTIMNDRTINEMLGIVESMGGVDYLNRRAEESENIDQIMNRLKKENSRYLPDLEWLGEQKQKGAFCSISEHREKVLGKGYPEWRFDKTNPVTLEISALNKFDWFIKQAKQALKKRELMPSRYILVRPMNEQERVGELLPLVGAMKMIGASFVETLDTKGTLPTAPDGGPANVHLGGPPTLSGYFGGVGQPNNFALDWVREFLYYYSNYSVKEVLNINPGTVLLGYMLHKIGIDIRFKISVFMGNDNPASVLWTLLGAKMFSRPDNTTSLIGFNLSNAVNNDTIKSAGKIRESLGFNDCIRIEHHVTETYGGIVRQPYDRTLEIPDIARHVPNVSAKHEGGTPSIEETRKHPSNILEYFLPEEDREKLDPQLCINYLDKHNALNKTANLLTKNYLSFIAAPKLHKF</sequence>
<dbReference type="Proteomes" id="UP001146793">
    <property type="component" value="Unassembled WGS sequence"/>
</dbReference>
<organism evidence="1 2">
    <name type="scientific">Anaeramoeba flamelloides</name>
    <dbReference type="NCBI Taxonomy" id="1746091"/>
    <lineage>
        <taxon>Eukaryota</taxon>
        <taxon>Metamonada</taxon>
        <taxon>Anaeramoebidae</taxon>
        <taxon>Anaeramoeba</taxon>
    </lineage>
</organism>
<dbReference type="EMBL" id="JANTQA010000032">
    <property type="protein sequence ID" value="KAJ3440153.1"/>
    <property type="molecule type" value="Genomic_DNA"/>
</dbReference>
<gene>
    <name evidence="1" type="ORF">M0812_16206</name>
</gene>
<reference evidence="1" key="1">
    <citation type="submission" date="2022-08" db="EMBL/GenBank/DDBJ databases">
        <title>Novel sulphate-reducing endosymbionts in the free-living metamonad Anaeramoeba.</title>
        <authorList>
            <person name="Jerlstrom-Hultqvist J."/>
            <person name="Cepicka I."/>
            <person name="Gallot-Lavallee L."/>
            <person name="Salas-Leiva D."/>
            <person name="Curtis B.A."/>
            <person name="Zahonova K."/>
            <person name="Pipaliya S."/>
            <person name="Dacks J."/>
            <person name="Roger A.J."/>
        </authorList>
    </citation>
    <scope>NUCLEOTIDE SEQUENCE</scope>
    <source>
        <strain evidence="1">Busselton2</strain>
    </source>
</reference>
<protein>
    <submittedName>
        <fullName evidence="1">Uncharacterized protein</fullName>
    </submittedName>
</protein>
<evidence type="ECO:0000313" key="1">
    <source>
        <dbReference type="EMBL" id="KAJ3440153.1"/>
    </source>
</evidence>